<feature type="region of interest" description="Disordered" evidence="1">
    <location>
        <begin position="45"/>
        <end position="70"/>
    </location>
</feature>
<gene>
    <name evidence="3" type="ORF">Nepgr_015921</name>
</gene>
<keyword evidence="4" id="KW-1185">Reference proteome</keyword>
<comment type="caution">
    <text evidence="3">The sequence shown here is derived from an EMBL/GenBank/DDBJ whole genome shotgun (WGS) entry which is preliminary data.</text>
</comment>
<dbReference type="Proteomes" id="UP001279734">
    <property type="component" value="Unassembled WGS sequence"/>
</dbReference>
<keyword evidence="2" id="KW-1133">Transmembrane helix</keyword>
<sequence length="298" mass="32262">MILVNWDNTASVTFGADMGHSSMRQCLQLPNSTYSCSNINKLLKGQGSGRQGSAPTDATSERPQPKDLSSVVTRTAVVSNPPSPNACDGPPQKVIMSKATVVTLFDVLATLVCAAMTALSHRWFVSGTMLVLLPMFDLGHWVVSLCVLSLLTASLELLGGMLFDMPVCVLMPIWLTWPFLPSFMPLLAWSITRNGGCLKVVVCSVRCPADVAHLPLAVPRTYLLVEDGEISSHSTDDARWLLSNMKLLCSIISFWPNIIDDAGVLLMKLLRCCEIVDPSRVPLLRCGHPSGCGSEIYG</sequence>
<feature type="transmembrane region" description="Helical" evidence="2">
    <location>
        <begin position="170"/>
        <end position="191"/>
    </location>
</feature>
<name>A0AAD3SNQ2_NEPGR</name>
<protein>
    <recommendedName>
        <fullName evidence="5">Transmembrane protein</fullName>
    </recommendedName>
</protein>
<evidence type="ECO:0000313" key="4">
    <source>
        <dbReference type="Proteomes" id="UP001279734"/>
    </source>
</evidence>
<feature type="transmembrane region" description="Helical" evidence="2">
    <location>
        <begin position="138"/>
        <end position="158"/>
    </location>
</feature>
<keyword evidence="2" id="KW-0812">Transmembrane</keyword>
<organism evidence="3 4">
    <name type="scientific">Nepenthes gracilis</name>
    <name type="common">Slender pitcher plant</name>
    <dbReference type="NCBI Taxonomy" id="150966"/>
    <lineage>
        <taxon>Eukaryota</taxon>
        <taxon>Viridiplantae</taxon>
        <taxon>Streptophyta</taxon>
        <taxon>Embryophyta</taxon>
        <taxon>Tracheophyta</taxon>
        <taxon>Spermatophyta</taxon>
        <taxon>Magnoliopsida</taxon>
        <taxon>eudicotyledons</taxon>
        <taxon>Gunneridae</taxon>
        <taxon>Pentapetalae</taxon>
        <taxon>Caryophyllales</taxon>
        <taxon>Nepenthaceae</taxon>
        <taxon>Nepenthes</taxon>
    </lineage>
</organism>
<evidence type="ECO:0000313" key="3">
    <source>
        <dbReference type="EMBL" id="GMH14080.1"/>
    </source>
</evidence>
<dbReference type="AlphaFoldDB" id="A0AAD3SNQ2"/>
<dbReference type="EMBL" id="BSYO01000013">
    <property type="protein sequence ID" value="GMH14080.1"/>
    <property type="molecule type" value="Genomic_DNA"/>
</dbReference>
<reference evidence="3" key="1">
    <citation type="submission" date="2023-05" db="EMBL/GenBank/DDBJ databases">
        <title>Nepenthes gracilis genome sequencing.</title>
        <authorList>
            <person name="Fukushima K."/>
        </authorList>
    </citation>
    <scope>NUCLEOTIDE SEQUENCE</scope>
    <source>
        <strain evidence="3">SING2019-196</strain>
    </source>
</reference>
<evidence type="ECO:0000256" key="1">
    <source>
        <dbReference type="SAM" id="MobiDB-lite"/>
    </source>
</evidence>
<evidence type="ECO:0008006" key="5">
    <source>
        <dbReference type="Google" id="ProtNLM"/>
    </source>
</evidence>
<evidence type="ECO:0000256" key="2">
    <source>
        <dbReference type="SAM" id="Phobius"/>
    </source>
</evidence>
<feature type="transmembrane region" description="Helical" evidence="2">
    <location>
        <begin position="99"/>
        <end position="118"/>
    </location>
</feature>
<accession>A0AAD3SNQ2</accession>
<proteinExistence type="predicted"/>
<keyword evidence="2" id="KW-0472">Membrane</keyword>